<name>A8NIQ5_COPC7</name>
<keyword evidence="3" id="KW-1185">Reference proteome</keyword>
<dbReference type="RefSeq" id="XP_001834047.1">
    <property type="nucleotide sequence ID" value="XM_001833995.1"/>
</dbReference>
<proteinExistence type="predicted"/>
<dbReference type="EMBL" id="AACS02000010">
    <property type="protein sequence ID" value="EAU87739.1"/>
    <property type="molecule type" value="Genomic_DNA"/>
</dbReference>
<dbReference type="InterPro" id="IPR027796">
    <property type="entry name" value="OTT_1508_deam-like"/>
</dbReference>
<protein>
    <submittedName>
        <fullName evidence="2">Uncharacterized protein</fullName>
    </submittedName>
</protein>
<gene>
    <name evidence="2" type="ORF">CC1G_11017</name>
</gene>
<dbReference type="OrthoDB" id="3069483at2759"/>
<dbReference type="VEuPathDB" id="FungiDB:CC1G_11017"/>
<evidence type="ECO:0000313" key="2">
    <source>
        <dbReference type="EMBL" id="EAU87739.1"/>
    </source>
</evidence>
<keyword evidence="1" id="KW-1133">Transmembrane helix</keyword>
<organism evidence="2 3">
    <name type="scientific">Coprinopsis cinerea (strain Okayama-7 / 130 / ATCC MYA-4618 / FGSC 9003)</name>
    <name type="common">Inky cap fungus</name>
    <name type="synonym">Hormographiella aspergillata</name>
    <dbReference type="NCBI Taxonomy" id="240176"/>
    <lineage>
        <taxon>Eukaryota</taxon>
        <taxon>Fungi</taxon>
        <taxon>Dikarya</taxon>
        <taxon>Basidiomycota</taxon>
        <taxon>Agaricomycotina</taxon>
        <taxon>Agaricomycetes</taxon>
        <taxon>Agaricomycetidae</taxon>
        <taxon>Agaricales</taxon>
        <taxon>Agaricineae</taxon>
        <taxon>Psathyrellaceae</taxon>
        <taxon>Coprinopsis</taxon>
    </lineage>
</organism>
<dbReference type="Pfam" id="PF14441">
    <property type="entry name" value="OTT_1508_deam"/>
    <property type="match status" value="1"/>
</dbReference>
<comment type="caution">
    <text evidence="2">The sequence shown here is derived from an EMBL/GenBank/DDBJ whole genome shotgun (WGS) entry which is preliminary data.</text>
</comment>
<evidence type="ECO:0000256" key="1">
    <source>
        <dbReference type="SAM" id="Phobius"/>
    </source>
</evidence>
<evidence type="ECO:0000313" key="3">
    <source>
        <dbReference type="Proteomes" id="UP000001861"/>
    </source>
</evidence>
<keyword evidence="1" id="KW-0812">Transmembrane</keyword>
<dbReference type="Proteomes" id="UP000001861">
    <property type="component" value="Unassembled WGS sequence"/>
</dbReference>
<reference evidence="2 3" key="1">
    <citation type="journal article" date="2010" name="Proc. Natl. Acad. Sci. U.S.A.">
        <title>Insights into evolution of multicellular fungi from the assembled chromosomes of the mushroom Coprinopsis cinerea (Coprinus cinereus).</title>
        <authorList>
            <person name="Stajich J.E."/>
            <person name="Wilke S.K."/>
            <person name="Ahren D."/>
            <person name="Au C.H."/>
            <person name="Birren B.W."/>
            <person name="Borodovsky M."/>
            <person name="Burns C."/>
            <person name="Canback B."/>
            <person name="Casselton L.A."/>
            <person name="Cheng C.K."/>
            <person name="Deng J."/>
            <person name="Dietrich F.S."/>
            <person name="Fargo D.C."/>
            <person name="Farman M.L."/>
            <person name="Gathman A.C."/>
            <person name="Goldberg J."/>
            <person name="Guigo R."/>
            <person name="Hoegger P.J."/>
            <person name="Hooker J.B."/>
            <person name="Huggins A."/>
            <person name="James T.Y."/>
            <person name="Kamada T."/>
            <person name="Kilaru S."/>
            <person name="Kodira C."/>
            <person name="Kues U."/>
            <person name="Kupfer D."/>
            <person name="Kwan H.S."/>
            <person name="Lomsadze A."/>
            <person name="Li W."/>
            <person name="Lilly W.W."/>
            <person name="Ma L.J."/>
            <person name="Mackey A.J."/>
            <person name="Manning G."/>
            <person name="Martin F."/>
            <person name="Muraguchi H."/>
            <person name="Natvig D.O."/>
            <person name="Palmerini H."/>
            <person name="Ramesh M.A."/>
            <person name="Rehmeyer C.J."/>
            <person name="Roe B.A."/>
            <person name="Shenoy N."/>
            <person name="Stanke M."/>
            <person name="Ter-Hovhannisyan V."/>
            <person name="Tunlid A."/>
            <person name="Velagapudi R."/>
            <person name="Vision T.J."/>
            <person name="Zeng Q."/>
            <person name="Zolan M.E."/>
            <person name="Pukkila P.J."/>
        </authorList>
    </citation>
    <scope>NUCLEOTIDE SEQUENCE [LARGE SCALE GENOMIC DNA]</scope>
    <source>
        <strain evidence="3">Okayama-7 / 130 / ATCC MYA-4618 / FGSC 9003</strain>
    </source>
</reference>
<dbReference type="InParanoid" id="A8NIQ5"/>
<keyword evidence="1" id="KW-0472">Membrane</keyword>
<accession>A8NIQ5</accession>
<dbReference type="AlphaFoldDB" id="A8NIQ5"/>
<dbReference type="GeneID" id="6010559"/>
<sequence length="371" mass="41921">MRHLVSSDNEKAAVHAKELTAYLFKRHLTKLKNRFEKGRDQCAKFFELARQPESWSSYTPREQKYLSAAQKIFEMTADFLAQSRLDQQSCFALHCRLLEARHSYIANEVPDALSMEFDLARYINKLLAPSFHILQLYKTAASLRRILHLALDAIHVPANTPPMNLLYPPSDDQIRAFFAGCYYEKSSESSEDGTDDIVAEVLQDAFDKVRSQLSKSTHLNPTLPHCESTLVRHLLATGSTAYPYIAVSKLSCLICGLYLSAWRKYCEEMKRRPSADVILTSLVEYRTRGCNGIVVPLLTLPSMRNDALDILITKHVIKTVKAIVNAILKTSVDNEMMRRSSQSIAGPGRDSPEPDWHTIPCEVSSILVSQV</sequence>
<dbReference type="KEGG" id="cci:CC1G_11017"/>
<feature type="transmembrane region" description="Helical" evidence="1">
    <location>
        <begin position="241"/>
        <end position="262"/>
    </location>
</feature>